<dbReference type="Proteomes" id="UP000003835">
    <property type="component" value="Unassembled WGS sequence"/>
</dbReference>
<evidence type="ECO:0000313" key="1">
    <source>
        <dbReference type="EMBL" id="EDX73261.1"/>
    </source>
</evidence>
<dbReference type="EMBL" id="DS989859">
    <property type="protein sequence ID" value="EDX73261.1"/>
    <property type="molecule type" value="Genomic_DNA"/>
</dbReference>
<accession>B4VY04</accession>
<gene>
    <name evidence="1" type="ORF">MC7420_4508</name>
</gene>
<sequence>MVLLIKPSGSPLQEDDWGLNVLTRERSPNFIYPYLKRRSH</sequence>
<protein>
    <submittedName>
        <fullName evidence="1">Uncharacterized protein</fullName>
    </submittedName>
</protein>
<reference evidence="1 2" key="1">
    <citation type="submission" date="2008-07" db="EMBL/GenBank/DDBJ databases">
        <authorList>
            <person name="Tandeau de Marsac N."/>
            <person name="Ferriera S."/>
            <person name="Johnson J."/>
            <person name="Kravitz S."/>
            <person name="Beeson K."/>
            <person name="Sutton G."/>
            <person name="Rogers Y.-H."/>
            <person name="Friedman R."/>
            <person name="Frazier M."/>
            <person name="Venter J.C."/>
        </authorList>
    </citation>
    <scope>NUCLEOTIDE SEQUENCE [LARGE SCALE GENOMIC DNA]</scope>
    <source>
        <strain evidence="1 2">PCC 7420</strain>
    </source>
</reference>
<dbReference type="AlphaFoldDB" id="B4VY04"/>
<name>B4VY04_9CYAN</name>
<evidence type="ECO:0000313" key="2">
    <source>
        <dbReference type="Proteomes" id="UP000003835"/>
    </source>
</evidence>
<keyword evidence="2" id="KW-1185">Reference proteome</keyword>
<dbReference type="HOGENOM" id="CLU_3287903_0_0_3"/>
<organism evidence="1 2">
    <name type="scientific">Coleofasciculus chthonoplastes PCC 7420</name>
    <dbReference type="NCBI Taxonomy" id="118168"/>
    <lineage>
        <taxon>Bacteria</taxon>
        <taxon>Bacillati</taxon>
        <taxon>Cyanobacteriota</taxon>
        <taxon>Cyanophyceae</taxon>
        <taxon>Coleofasciculales</taxon>
        <taxon>Coleofasciculaceae</taxon>
        <taxon>Coleofasciculus</taxon>
    </lineage>
</organism>
<proteinExistence type="predicted"/>